<evidence type="ECO:0000259" key="1">
    <source>
        <dbReference type="PROSITE" id="PS50043"/>
    </source>
</evidence>
<dbReference type="AlphaFoldDB" id="A0A1A2YC02"/>
<dbReference type="Gene3D" id="1.10.10.10">
    <property type="entry name" value="Winged helix-like DNA-binding domain superfamily/Winged helix DNA-binding domain"/>
    <property type="match status" value="1"/>
</dbReference>
<dbReference type="SMART" id="SM00421">
    <property type="entry name" value="HTH_LUXR"/>
    <property type="match status" value="1"/>
</dbReference>
<name>A0A1A2YC02_9MYCO</name>
<dbReference type="EMBL" id="LZKI01000195">
    <property type="protein sequence ID" value="OBI34983.1"/>
    <property type="molecule type" value="Genomic_DNA"/>
</dbReference>
<evidence type="ECO:0000313" key="2">
    <source>
        <dbReference type="EMBL" id="OBI34983.1"/>
    </source>
</evidence>
<accession>A0A1A2YC02</accession>
<comment type="caution">
    <text evidence="2">The sequence shown here is derived from an EMBL/GenBank/DDBJ whole genome shotgun (WGS) entry which is preliminary data.</text>
</comment>
<dbReference type="InterPro" id="IPR036388">
    <property type="entry name" value="WH-like_DNA-bd_sf"/>
</dbReference>
<proteinExistence type="predicted"/>
<dbReference type="GO" id="GO:0006355">
    <property type="term" value="P:regulation of DNA-templated transcription"/>
    <property type="evidence" value="ECO:0007669"/>
    <property type="project" value="InterPro"/>
</dbReference>
<dbReference type="PROSITE" id="PS50043">
    <property type="entry name" value="HTH_LUXR_2"/>
    <property type="match status" value="1"/>
</dbReference>
<dbReference type="Pfam" id="PF00196">
    <property type="entry name" value="GerE"/>
    <property type="match status" value="1"/>
</dbReference>
<dbReference type="InterPro" id="IPR000792">
    <property type="entry name" value="Tscrpt_reg_LuxR_C"/>
</dbReference>
<feature type="domain" description="HTH luxR-type" evidence="1">
    <location>
        <begin position="297"/>
        <end position="362"/>
    </location>
</feature>
<dbReference type="SUPFAM" id="SSF46894">
    <property type="entry name" value="C-terminal effector domain of the bipartite response regulators"/>
    <property type="match status" value="1"/>
</dbReference>
<gene>
    <name evidence="2" type="ORF">A5708_10600</name>
</gene>
<evidence type="ECO:0000313" key="3">
    <source>
        <dbReference type="Proteomes" id="UP000091846"/>
    </source>
</evidence>
<reference evidence="2 3" key="1">
    <citation type="submission" date="2016-06" db="EMBL/GenBank/DDBJ databases">
        <authorList>
            <person name="Kjaerup R.B."/>
            <person name="Dalgaard T.S."/>
            <person name="Juul-Madsen H.R."/>
        </authorList>
    </citation>
    <scope>NUCLEOTIDE SEQUENCE [LARGE SCALE GENOMIC DNA]</scope>
    <source>
        <strain evidence="2 3">E1334</strain>
    </source>
</reference>
<dbReference type="PROSITE" id="PS00622">
    <property type="entry name" value="HTH_LUXR_1"/>
    <property type="match status" value="1"/>
</dbReference>
<dbReference type="InterPro" id="IPR016032">
    <property type="entry name" value="Sig_transdc_resp-reg_C-effctor"/>
</dbReference>
<dbReference type="Proteomes" id="UP000091846">
    <property type="component" value="Unassembled WGS sequence"/>
</dbReference>
<organism evidence="2 3">
    <name type="scientific">Mycobacterium colombiense</name>
    <dbReference type="NCBI Taxonomy" id="339268"/>
    <lineage>
        <taxon>Bacteria</taxon>
        <taxon>Bacillati</taxon>
        <taxon>Actinomycetota</taxon>
        <taxon>Actinomycetes</taxon>
        <taxon>Mycobacteriales</taxon>
        <taxon>Mycobacteriaceae</taxon>
        <taxon>Mycobacterium</taxon>
        <taxon>Mycobacterium avium complex (MAC)</taxon>
    </lineage>
</organism>
<dbReference type="PRINTS" id="PR00038">
    <property type="entry name" value="HTHLUXR"/>
</dbReference>
<dbReference type="OrthoDB" id="4457864at2"/>
<dbReference type="GO" id="GO:0003677">
    <property type="term" value="F:DNA binding"/>
    <property type="evidence" value="ECO:0007669"/>
    <property type="project" value="InterPro"/>
</dbReference>
<sequence>MVTIDEFSRLVSAVHASAIRPGNWSVALDETSRLLGATACGLVAGTGNARCVLAATIPVEAVRTYDAYYRRIDFVLDACEQGPAGLIRGGQELVAHKSRSEFYNDWQRPFELTDGLFVRLAGEPDTSFVVTAPTRDEPFETAERVKVVRALIPHLQQALRTRAHLSELETSSDDITAVIDAMRHGIAIVDAGCDVVHLNTAARRILTAEDGMTLRGRRIESTRMSCNDELQAGVAAACGARQAGVRSGDSLAISRPSGKRPYVLHLVPLGNVENSCGAKALVVIIDPERELEPPRALIRRLFDLTNAEADVALRMLRGDGVKPIADDLELSAATVKTHLQHIFEKTGTHRQAELTRLLLGVIR</sequence>
<protein>
    <recommendedName>
        <fullName evidence="1">HTH luxR-type domain-containing protein</fullName>
    </recommendedName>
</protein>